<evidence type="ECO:0000313" key="3">
    <source>
        <dbReference type="WBParaSite" id="scf7180000420675.g5611"/>
    </source>
</evidence>
<accession>A0A915NPD2</accession>
<organism evidence="2 3">
    <name type="scientific">Meloidogyne floridensis</name>
    <dbReference type="NCBI Taxonomy" id="298350"/>
    <lineage>
        <taxon>Eukaryota</taxon>
        <taxon>Metazoa</taxon>
        <taxon>Ecdysozoa</taxon>
        <taxon>Nematoda</taxon>
        <taxon>Chromadorea</taxon>
        <taxon>Rhabditida</taxon>
        <taxon>Tylenchina</taxon>
        <taxon>Tylenchomorpha</taxon>
        <taxon>Tylenchoidea</taxon>
        <taxon>Meloidogynidae</taxon>
        <taxon>Meloidogyninae</taxon>
        <taxon>Meloidogyne</taxon>
    </lineage>
</organism>
<keyword evidence="1" id="KW-1133">Transmembrane helix</keyword>
<dbReference type="SUPFAM" id="SSF53335">
    <property type="entry name" value="S-adenosyl-L-methionine-dependent methyltransferases"/>
    <property type="match status" value="1"/>
</dbReference>
<proteinExistence type="predicted"/>
<feature type="transmembrane region" description="Helical" evidence="1">
    <location>
        <begin position="73"/>
        <end position="91"/>
    </location>
</feature>
<dbReference type="Gene3D" id="3.40.50.150">
    <property type="entry name" value="Vaccinia Virus protein VP39"/>
    <property type="match status" value="1"/>
</dbReference>
<feature type="transmembrane region" description="Helical" evidence="1">
    <location>
        <begin position="20"/>
        <end position="37"/>
    </location>
</feature>
<keyword evidence="1" id="KW-0472">Membrane</keyword>
<reference evidence="3" key="1">
    <citation type="submission" date="2022-11" db="UniProtKB">
        <authorList>
            <consortium name="WormBaseParasite"/>
        </authorList>
    </citation>
    <scope>IDENTIFICATION</scope>
</reference>
<evidence type="ECO:0000256" key="1">
    <source>
        <dbReference type="SAM" id="Phobius"/>
    </source>
</evidence>
<dbReference type="WBParaSite" id="scf7180000420675.g5611">
    <property type="protein sequence ID" value="scf7180000420675.g5611"/>
    <property type="gene ID" value="scf7180000420675.g5611"/>
</dbReference>
<keyword evidence="1" id="KW-0812">Transmembrane</keyword>
<name>A0A915NPD2_9BILA</name>
<keyword evidence="2" id="KW-1185">Reference proteome</keyword>
<evidence type="ECO:0000313" key="2">
    <source>
        <dbReference type="Proteomes" id="UP000887560"/>
    </source>
</evidence>
<protein>
    <submittedName>
        <fullName evidence="3">Uncharacterized protein</fullName>
    </submittedName>
</protein>
<dbReference type="AlphaFoldDB" id="A0A915NPD2"/>
<dbReference type="Proteomes" id="UP000887560">
    <property type="component" value="Unplaced"/>
</dbReference>
<sequence length="240" mass="27743">MGIIYNIFNSDTRLWNIDHFTILNEYVAAMAILPFVVGSLHNDLKLNIYSNKVLIIGLGGGSLDMFWHKRFPWIEVYLVLGVFYIVFLPNLNITIFEINPNVVKLTEKWFDAVNDDTRHVFVQDGILAFNGKLINVGGGRKAVNNNDSQLYDAIVIDACDPIKNNSIKNKNKKQQENNFQHQMPYILACLPYSITQRRKSSKEPTELTNEMFNFWKIRLATLLREFGFKELLNDSTLMNF</sequence>
<dbReference type="InterPro" id="IPR029063">
    <property type="entry name" value="SAM-dependent_MTases_sf"/>
</dbReference>